<protein>
    <recommendedName>
        <fullName evidence="4">Ig-like domain-containing protein</fullName>
    </recommendedName>
</protein>
<evidence type="ECO:0008006" key="4">
    <source>
        <dbReference type="Google" id="ProtNLM"/>
    </source>
</evidence>
<reference evidence="2 3" key="1">
    <citation type="submission" date="2020-02" db="EMBL/GenBank/DDBJ databases">
        <title>Full genome sequence of Nocardioides sp. R-3366.</title>
        <authorList>
            <person name="Im W.-T."/>
        </authorList>
    </citation>
    <scope>NUCLEOTIDE SEQUENCE [LARGE SCALE GENOMIC DNA]</scope>
    <source>
        <strain evidence="2 3">R-3366</strain>
    </source>
</reference>
<accession>A0A6G6WIJ0</accession>
<dbReference type="KEGG" id="nano:G5V58_22410"/>
<evidence type="ECO:0000256" key="1">
    <source>
        <dbReference type="SAM" id="MobiDB-lite"/>
    </source>
</evidence>
<dbReference type="AlphaFoldDB" id="A0A6G6WIJ0"/>
<organism evidence="2 3">
    <name type="scientific">Nocardioides anomalus</name>
    <dbReference type="NCBI Taxonomy" id="2712223"/>
    <lineage>
        <taxon>Bacteria</taxon>
        <taxon>Bacillati</taxon>
        <taxon>Actinomycetota</taxon>
        <taxon>Actinomycetes</taxon>
        <taxon>Propionibacteriales</taxon>
        <taxon>Nocardioidaceae</taxon>
        <taxon>Nocardioides</taxon>
    </lineage>
</organism>
<dbReference type="InterPro" id="IPR013783">
    <property type="entry name" value="Ig-like_fold"/>
</dbReference>
<dbReference type="EMBL" id="CP049257">
    <property type="protein sequence ID" value="QIG45148.1"/>
    <property type="molecule type" value="Genomic_DNA"/>
</dbReference>
<proteinExistence type="predicted"/>
<evidence type="ECO:0000313" key="2">
    <source>
        <dbReference type="EMBL" id="QIG45148.1"/>
    </source>
</evidence>
<evidence type="ECO:0000313" key="3">
    <source>
        <dbReference type="Proteomes" id="UP000502996"/>
    </source>
</evidence>
<dbReference type="Gene3D" id="2.60.40.10">
    <property type="entry name" value="Immunoglobulins"/>
    <property type="match status" value="1"/>
</dbReference>
<dbReference type="RefSeq" id="WP_165237421.1">
    <property type="nucleotide sequence ID" value="NZ_CP049257.1"/>
</dbReference>
<keyword evidence="3" id="KW-1185">Reference proteome</keyword>
<feature type="region of interest" description="Disordered" evidence="1">
    <location>
        <begin position="66"/>
        <end position="94"/>
    </location>
</feature>
<dbReference type="GO" id="GO:0005975">
    <property type="term" value="P:carbohydrate metabolic process"/>
    <property type="evidence" value="ECO:0007669"/>
    <property type="project" value="UniProtKB-ARBA"/>
</dbReference>
<name>A0A6G6WIJ0_9ACTN</name>
<sequence>MSGGLAADAGQLAGENRLGFAAPVAALGDLAGIATGAVPQAWTLQGRGGGGTGYRVYAVCVTTPPAPPPPPAPVDTTPPDTTIASGPARKTTKNKASFTFTSEPGATFTCRLDTKAPVACTSPFKVKRLKKGKHTVTVTARDAAGNADPTPATWTWKVKRRRMPK</sequence>
<gene>
    <name evidence="2" type="ORF">G5V58_22410</name>
</gene>
<dbReference type="Proteomes" id="UP000502996">
    <property type="component" value="Chromosome"/>
</dbReference>